<name>A0A2S7UYH7_9GAMM</name>
<dbReference type="Proteomes" id="UP000239007">
    <property type="component" value="Unassembled WGS sequence"/>
</dbReference>
<dbReference type="PANTHER" id="PTHR44591:SF3">
    <property type="entry name" value="RESPONSE REGULATORY DOMAIN-CONTAINING PROTEIN"/>
    <property type="match status" value="1"/>
</dbReference>
<evidence type="ECO:0000256" key="2">
    <source>
        <dbReference type="PROSITE-ProRule" id="PRU00169"/>
    </source>
</evidence>
<dbReference type="InterPro" id="IPR001789">
    <property type="entry name" value="Sig_transdc_resp-reg_receiver"/>
</dbReference>
<protein>
    <recommendedName>
        <fullName evidence="3">Response regulatory domain-containing protein</fullName>
    </recommendedName>
</protein>
<evidence type="ECO:0000256" key="1">
    <source>
        <dbReference type="ARBA" id="ARBA00022553"/>
    </source>
</evidence>
<proteinExistence type="predicted"/>
<dbReference type="InterPro" id="IPR050595">
    <property type="entry name" value="Bact_response_regulator"/>
</dbReference>
<keyword evidence="5" id="KW-1185">Reference proteome</keyword>
<dbReference type="OrthoDB" id="9808843at2"/>
<dbReference type="CDD" id="cd00156">
    <property type="entry name" value="REC"/>
    <property type="match status" value="1"/>
</dbReference>
<feature type="modified residue" description="4-aspartylphosphate" evidence="2">
    <location>
        <position position="52"/>
    </location>
</feature>
<sequence>MATIVYLDDDIALIKLFELVFENTQHKIVTFTNEHEGIDYCTNTPPDVLFVDYRLTDLKGDEVASQLPNTIYKILVTGDLKVTADCFFDATIHKPFQLMELLKAVESFK</sequence>
<dbReference type="InterPro" id="IPR011006">
    <property type="entry name" value="CheY-like_superfamily"/>
</dbReference>
<keyword evidence="1 2" id="KW-0597">Phosphoprotein</keyword>
<dbReference type="AlphaFoldDB" id="A0A2S7UYH7"/>
<comment type="caution">
    <text evidence="4">The sequence shown here is derived from an EMBL/GenBank/DDBJ whole genome shotgun (WGS) entry which is preliminary data.</text>
</comment>
<dbReference type="GO" id="GO:0000160">
    <property type="term" value="P:phosphorelay signal transduction system"/>
    <property type="evidence" value="ECO:0007669"/>
    <property type="project" value="InterPro"/>
</dbReference>
<evidence type="ECO:0000313" key="5">
    <source>
        <dbReference type="Proteomes" id="UP000239007"/>
    </source>
</evidence>
<dbReference type="PANTHER" id="PTHR44591">
    <property type="entry name" value="STRESS RESPONSE REGULATOR PROTEIN 1"/>
    <property type="match status" value="1"/>
</dbReference>
<evidence type="ECO:0000313" key="4">
    <source>
        <dbReference type="EMBL" id="PQJ54311.1"/>
    </source>
</evidence>
<dbReference type="Gene3D" id="3.40.50.2300">
    <property type="match status" value="1"/>
</dbReference>
<gene>
    <name evidence="4" type="ORF">BTO11_12040</name>
</gene>
<dbReference type="Pfam" id="PF00072">
    <property type="entry name" value="Response_reg"/>
    <property type="match status" value="1"/>
</dbReference>
<evidence type="ECO:0000259" key="3">
    <source>
        <dbReference type="PROSITE" id="PS50110"/>
    </source>
</evidence>
<accession>A0A2S7UYH7</accession>
<dbReference type="EMBL" id="MSCH01000003">
    <property type="protein sequence ID" value="PQJ54311.1"/>
    <property type="molecule type" value="Genomic_DNA"/>
</dbReference>
<feature type="domain" description="Response regulatory" evidence="3">
    <location>
        <begin position="3"/>
        <end position="109"/>
    </location>
</feature>
<dbReference type="SMART" id="SM00448">
    <property type="entry name" value="REC"/>
    <property type="match status" value="1"/>
</dbReference>
<organism evidence="4 5">
    <name type="scientific">Psychrosphaera saromensis</name>
    <dbReference type="NCBI Taxonomy" id="716813"/>
    <lineage>
        <taxon>Bacteria</taxon>
        <taxon>Pseudomonadati</taxon>
        <taxon>Pseudomonadota</taxon>
        <taxon>Gammaproteobacteria</taxon>
        <taxon>Alteromonadales</taxon>
        <taxon>Pseudoalteromonadaceae</taxon>
        <taxon>Psychrosphaera</taxon>
    </lineage>
</organism>
<dbReference type="RefSeq" id="WP_105052826.1">
    <property type="nucleotide sequence ID" value="NZ_BMYG01000006.1"/>
</dbReference>
<dbReference type="PROSITE" id="PS50110">
    <property type="entry name" value="RESPONSE_REGULATORY"/>
    <property type="match status" value="1"/>
</dbReference>
<dbReference type="SUPFAM" id="SSF52172">
    <property type="entry name" value="CheY-like"/>
    <property type="match status" value="1"/>
</dbReference>
<reference evidence="4 5" key="1">
    <citation type="submission" date="2016-12" db="EMBL/GenBank/DDBJ databases">
        <title>Diversity of luminous bacteria.</title>
        <authorList>
            <person name="Yoshizawa S."/>
            <person name="Kogure K."/>
        </authorList>
    </citation>
    <scope>NUCLEOTIDE SEQUENCE [LARGE SCALE GENOMIC DNA]</scope>
    <source>
        <strain evidence="4 5">SA4-48</strain>
    </source>
</reference>